<organism evidence="1 2">
    <name type="scientific">Nicotiana tabacum</name>
    <name type="common">Common tobacco</name>
    <dbReference type="NCBI Taxonomy" id="4097"/>
    <lineage>
        <taxon>Eukaryota</taxon>
        <taxon>Viridiplantae</taxon>
        <taxon>Streptophyta</taxon>
        <taxon>Embryophyta</taxon>
        <taxon>Tracheophyta</taxon>
        <taxon>Spermatophyta</taxon>
        <taxon>Magnoliopsida</taxon>
        <taxon>eudicotyledons</taxon>
        <taxon>Gunneridae</taxon>
        <taxon>Pentapetalae</taxon>
        <taxon>asterids</taxon>
        <taxon>lamiids</taxon>
        <taxon>Solanales</taxon>
        <taxon>Solanaceae</taxon>
        <taxon>Nicotianoideae</taxon>
        <taxon>Nicotianeae</taxon>
        <taxon>Nicotiana</taxon>
    </lineage>
</organism>
<reference evidence="1" key="1">
    <citation type="journal article" date="2014" name="Nat. Commun.">
        <title>The tobacco genome sequence and its comparison with those of tomato and potato.</title>
        <authorList>
            <person name="Sierro N."/>
            <person name="Battey J.N."/>
            <person name="Ouadi S."/>
            <person name="Bakaher N."/>
            <person name="Bovet L."/>
            <person name="Willig A."/>
            <person name="Goepfert S."/>
            <person name="Peitsch M.C."/>
            <person name="Ivanov N.V."/>
        </authorList>
    </citation>
    <scope>NUCLEOTIDE SEQUENCE [LARGE SCALE GENOMIC DNA]</scope>
</reference>
<keyword evidence="1" id="KW-1185">Reference proteome</keyword>
<evidence type="ECO:0000313" key="2">
    <source>
        <dbReference type="RefSeq" id="XP_075079896.1"/>
    </source>
</evidence>
<sequence length="155" mass="17820">MGHDTHAFVKRCDRCQRTNTISRRHEMPFKGILEVEIFNVWGIDFMGPLLALNGHRYILIVVDYLSKLVEDVALPTNDVKLVVSFVKKNIFTRFGTPSALISDGGTRFCNKLLGKLLAKYMAIYKVVIAYHPQTNGQMEGSNREVKKFWRNSERK</sequence>
<dbReference type="RefSeq" id="XP_075079896.1">
    <property type="nucleotide sequence ID" value="XM_075223795.1"/>
</dbReference>
<accession>A0AC58S4I2</accession>
<dbReference type="Proteomes" id="UP000790787">
    <property type="component" value="Chromosome 10"/>
</dbReference>
<proteinExistence type="predicted"/>
<evidence type="ECO:0000313" key="1">
    <source>
        <dbReference type="Proteomes" id="UP000790787"/>
    </source>
</evidence>
<gene>
    <name evidence="2" type="primary">LOC142165183</name>
</gene>
<name>A0AC58S4I2_TOBAC</name>
<reference evidence="2" key="2">
    <citation type="submission" date="2025-08" db="UniProtKB">
        <authorList>
            <consortium name="RefSeq"/>
        </authorList>
    </citation>
    <scope>IDENTIFICATION</scope>
    <source>
        <tissue evidence="2">Leaf</tissue>
    </source>
</reference>
<protein>
    <submittedName>
        <fullName evidence="2">Uncharacterized protein LOC142165183</fullName>
    </submittedName>
</protein>